<dbReference type="InterPro" id="IPR011333">
    <property type="entry name" value="SKP1/BTB/POZ_sf"/>
</dbReference>
<dbReference type="Gene3D" id="3.30.710.10">
    <property type="entry name" value="Potassium Channel Kv1.1, Chain A"/>
    <property type="match status" value="1"/>
</dbReference>
<dbReference type="EMBL" id="BMAW01057394">
    <property type="protein sequence ID" value="GFT10579.1"/>
    <property type="molecule type" value="Genomic_DNA"/>
</dbReference>
<gene>
    <name evidence="1" type="ORF">NPIL_7691</name>
</gene>
<evidence type="ECO:0000313" key="2">
    <source>
        <dbReference type="Proteomes" id="UP000887013"/>
    </source>
</evidence>
<accession>A0A8X6NFG2</accession>
<reference evidence="1" key="1">
    <citation type="submission" date="2020-08" db="EMBL/GenBank/DDBJ databases">
        <title>Multicomponent nature underlies the extraordinary mechanical properties of spider dragline silk.</title>
        <authorList>
            <person name="Kono N."/>
            <person name="Nakamura H."/>
            <person name="Mori M."/>
            <person name="Yoshida Y."/>
            <person name="Ohtoshi R."/>
            <person name="Malay A.D."/>
            <person name="Moran D.A.P."/>
            <person name="Tomita M."/>
            <person name="Numata K."/>
            <person name="Arakawa K."/>
        </authorList>
    </citation>
    <scope>NUCLEOTIDE SEQUENCE</scope>
</reference>
<dbReference type="SUPFAM" id="SSF54695">
    <property type="entry name" value="POZ domain"/>
    <property type="match status" value="1"/>
</dbReference>
<dbReference type="OrthoDB" id="6422279at2759"/>
<name>A0A8X6NFG2_NEPPI</name>
<sequence>MIRIKCSIFVTVKKGENPLRKEFSLVYPRYENEMELSFFFNDASNISQYLHNGNPQLQCHLSISADPTKTAKINFSLELKNLSNDMRDLYYSDDIKDLVIEVQNKSFHVNKCILFAIWPRICNYIENFPNILPSEIIYGEVLIGSCLKCNLTQTCSIEDFLEKVKQINFIFTADRMHFILHYVYTGLLRNIQQDGLPNLIPLGQVLGVTHMVEELQESPAFTVAVTKSIQHRHIIEWSNEDILEWEKDGFNPFIMIIQPQYSKIEPLEVTFKIDEHSQEIIAVLHQLDIGHPCHIKCSIRVRKDDIEIHTAIFQDFNDYFAVSTTINKGEIQSMSFTLDMTFHQNFLVKNSIAEFDLGPDECFPNPSLHSEDLLNLFSKGDKYDIALVTKDSKIQIAHSCILCARSLNFLLGVDKVKDESIFHPVADITKDKLLDLGRFILEKN</sequence>
<keyword evidence="2" id="KW-1185">Reference proteome</keyword>
<evidence type="ECO:0000313" key="1">
    <source>
        <dbReference type="EMBL" id="GFT10579.1"/>
    </source>
</evidence>
<comment type="caution">
    <text evidence="1">The sequence shown here is derived from an EMBL/GenBank/DDBJ whole genome shotgun (WGS) entry which is preliminary data.</text>
</comment>
<protein>
    <recommendedName>
        <fullName evidence="3">BTB domain-containing protein</fullName>
    </recommendedName>
</protein>
<dbReference type="Proteomes" id="UP000887013">
    <property type="component" value="Unassembled WGS sequence"/>
</dbReference>
<organism evidence="1 2">
    <name type="scientific">Nephila pilipes</name>
    <name type="common">Giant wood spider</name>
    <name type="synonym">Nephila maculata</name>
    <dbReference type="NCBI Taxonomy" id="299642"/>
    <lineage>
        <taxon>Eukaryota</taxon>
        <taxon>Metazoa</taxon>
        <taxon>Ecdysozoa</taxon>
        <taxon>Arthropoda</taxon>
        <taxon>Chelicerata</taxon>
        <taxon>Arachnida</taxon>
        <taxon>Araneae</taxon>
        <taxon>Araneomorphae</taxon>
        <taxon>Entelegynae</taxon>
        <taxon>Araneoidea</taxon>
        <taxon>Nephilidae</taxon>
        <taxon>Nephila</taxon>
    </lineage>
</organism>
<evidence type="ECO:0008006" key="3">
    <source>
        <dbReference type="Google" id="ProtNLM"/>
    </source>
</evidence>
<dbReference type="AlphaFoldDB" id="A0A8X6NFG2"/>
<proteinExistence type="predicted"/>